<dbReference type="EMBL" id="BMLW01000028">
    <property type="protein sequence ID" value="GGP17219.1"/>
    <property type="molecule type" value="Genomic_DNA"/>
</dbReference>
<reference evidence="3" key="1">
    <citation type="journal article" date="2019" name="Int. J. Syst. Evol. Microbiol.">
        <title>The Global Catalogue of Microorganisms (GCM) 10K type strain sequencing project: providing services to taxonomists for standard genome sequencing and annotation.</title>
        <authorList>
            <consortium name="The Broad Institute Genomics Platform"/>
            <consortium name="The Broad Institute Genome Sequencing Center for Infectious Disease"/>
            <person name="Wu L."/>
            <person name="Ma J."/>
        </authorList>
    </citation>
    <scope>NUCLEOTIDE SEQUENCE [LARGE SCALE GENOMIC DNA]</scope>
    <source>
        <strain evidence="3">CGMCC 1.7693</strain>
    </source>
</reference>
<name>A0ABQ2P3H6_9BACI</name>
<evidence type="ECO:0000256" key="1">
    <source>
        <dbReference type="SAM" id="MobiDB-lite"/>
    </source>
</evidence>
<accession>A0ABQ2P3H6</accession>
<sequence>MNEPKIVDGKNLITVTEGPTPEMQRIYEAGRGKLPKENERDLNLHSCESGESE</sequence>
<dbReference type="Proteomes" id="UP000641206">
    <property type="component" value="Unassembled WGS sequence"/>
</dbReference>
<feature type="compositionally biased region" description="Basic and acidic residues" evidence="1">
    <location>
        <begin position="30"/>
        <end position="43"/>
    </location>
</feature>
<gene>
    <name evidence="2" type="ORF">GCM10011346_52240</name>
</gene>
<comment type="caution">
    <text evidence="2">The sequence shown here is derived from an EMBL/GenBank/DDBJ whole genome shotgun (WGS) entry which is preliminary data.</text>
</comment>
<proteinExistence type="predicted"/>
<organism evidence="2 3">
    <name type="scientific">Oceanobacillus neutriphilus</name>
    <dbReference type="NCBI Taxonomy" id="531815"/>
    <lineage>
        <taxon>Bacteria</taxon>
        <taxon>Bacillati</taxon>
        <taxon>Bacillota</taxon>
        <taxon>Bacilli</taxon>
        <taxon>Bacillales</taxon>
        <taxon>Bacillaceae</taxon>
        <taxon>Oceanobacillus</taxon>
    </lineage>
</organism>
<feature type="region of interest" description="Disordered" evidence="1">
    <location>
        <begin position="30"/>
        <end position="53"/>
    </location>
</feature>
<evidence type="ECO:0000313" key="2">
    <source>
        <dbReference type="EMBL" id="GGP17219.1"/>
    </source>
</evidence>
<keyword evidence="3" id="KW-1185">Reference proteome</keyword>
<evidence type="ECO:0000313" key="3">
    <source>
        <dbReference type="Proteomes" id="UP000641206"/>
    </source>
</evidence>
<protein>
    <submittedName>
        <fullName evidence="2">Uncharacterized protein</fullName>
    </submittedName>
</protein>